<reference evidence="6 7" key="1">
    <citation type="submission" date="2021-06" db="EMBL/GenBank/DDBJ databases">
        <title>Bacillus sp. RD4P76, an endophyte from a halophyte.</title>
        <authorList>
            <person name="Sun J.-Q."/>
        </authorList>
    </citation>
    <scope>NUCLEOTIDE SEQUENCE [LARGE SCALE GENOMIC DNA]</scope>
    <source>
        <strain evidence="6 7">CGMCC 1.15917</strain>
    </source>
</reference>
<feature type="transmembrane region" description="Helical" evidence="5">
    <location>
        <begin position="61"/>
        <end position="80"/>
    </location>
</feature>
<dbReference type="Proteomes" id="UP000784880">
    <property type="component" value="Unassembled WGS sequence"/>
</dbReference>
<feature type="transmembrane region" description="Helical" evidence="5">
    <location>
        <begin position="20"/>
        <end position="49"/>
    </location>
</feature>
<proteinExistence type="predicted"/>
<dbReference type="RefSeq" id="WP_217064412.1">
    <property type="nucleotide sequence ID" value="NZ_JAHQCS010000035.1"/>
</dbReference>
<sequence>MLQINEKDTFIKNLYPMTKIWFAFWMVVGIFTFTNYYLSAVVFVAALILIYTEGLIRGFKVLILAAILLGVSLFMIQGILNPSNETVVWEVITGTRFVFYQEGLTVAGNVYSRIVPLIAVLYLAIRTLNMTELGVALNKAGISYRATFVLTSTFQIIPVLKKEMFQIINAQKSRGLNTEGSLLNRMKAFIPLMVPLIQNSMMNVQNQVVALESKGFNSDNKKTYYRDPQKRAIDTFIVLSVALFGVVGIAYRILLYVS</sequence>
<evidence type="ECO:0000313" key="6">
    <source>
        <dbReference type="EMBL" id="MBU9710520.1"/>
    </source>
</evidence>
<protein>
    <submittedName>
        <fullName evidence="6">Energy-coupling factor transporter transmembrane protein EcfT</fullName>
    </submittedName>
</protein>
<evidence type="ECO:0000256" key="3">
    <source>
        <dbReference type="ARBA" id="ARBA00022989"/>
    </source>
</evidence>
<gene>
    <name evidence="6" type="ORF">KS419_02030</name>
</gene>
<accession>A0ABS6JAQ7</accession>
<keyword evidence="4 5" id="KW-0472">Membrane</keyword>
<evidence type="ECO:0000256" key="5">
    <source>
        <dbReference type="SAM" id="Phobius"/>
    </source>
</evidence>
<dbReference type="InterPro" id="IPR003339">
    <property type="entry name" value="ABC/ECF_trnsptr_transmembrane"/>
</dbReference>
<dbReference type="EMBL" id="JAHQCS010000035">
    <property type="protein sequence ID" value="MBU9710520.1"/>
    <property type="molecule type" value="Genomic_DNA"/>
</dbReference>
<dbReference type="Pfam" id="PF02361">
    <property type="entry name" value="CbiQ"/>
    <property type="match status" value="1"/>
</dbReference>
<keyword evidence="3 5" id="KW-1133">Transmembrane helix</keyword>
<keyword evidence="2 5" id="KW-0812">Transmembrane</keyword>
<evidence type="ECO:0000256" key="4">
    <source>
        <dbReference type="ARBA" id="ARBA00023136"/>
    </source>
</evidence>
<dbReference type="PANTHER" id="PTHR33514:SF13">
    <property type="entry name" value="PROTEIN ABCI12, CHLOROPLASTIC"/>
    <property type="match status" value="1"/>
</dbReference>
<evidence type="ECO:0000313" key="7">
    <source>
        <dbReference type="Proteomes" id="UP000784880"/>
    </source>
</evidence>
<evidence type="ECO:0000256" key="2">
    <source>
        <dbReference type="ARBA" id="ARBA00022692"/>
    </source>
</evidence>
<dbReference type="CDD" id="cd16914">
    <property type="entry name" value="EcfT"/>
    <property type="match status" value="1"/>
</dbReference>
<feature type="transmembrane region" description="Helical" evidence="5">
    <location>
        <begin position="106"/>
        <end position="125"/>
    </location>
</feature>
<comment type="subcellular location">
    <subcellularLocation>
        <location evidence="1">Membrane</location>
        <topology evidence="1">Multi-pass membrane protein</topology>
    </subcellularLocation>
</comment>
<name>A0ABS6JAQ7_9BACI</name>
<comment type="caution">
    <text evidence="6">The sequence shown here is derived from an EMBL/GenBank/DDBJ whole genome shotgun (WGS) entry which is preliminary data.</text>
</comment>
<feature type="transmembrane region" description="Helical" evidence="5">
    <location>
        <begin position="236"/>
        <end position="257"/>
    </location>
</feature>
<organism evidence="6 7">
    <name type="scientific">Evansella tamaricis</name>
    <dbReference type="NCBI Taxonomy" id="2069301"/>
    <lineage>
        <taxon>Bacteria</taxon>
        <taxon>Bacillati</taxon>
        <taxon>Bacillota</taxon>
        <taxon>Bacilli</taxon>
        <taxon>Bacillales</taxon>
        <taxon>Bacillaceae</taxon>
        <taxon>Evansella</taxon>
    </lineage>
</organism>
<keyword evidence="7" id="KW-1185">Reference proteome</keyword>
<evidence type="ECO:0000256" key="1">
    <source>
        <dbReference type="ARBA" id="ARBA00004141"/>
    </source>
</evidence>
<dbReference type="PANTHER" id="PTHR33514">
    <property type="entry name" value="PROTEIN ABCI12, CHLOROPLASTIC"/>
    <property type="match status" value="1"/>
</dbReference>